<name>A0A1J4SB54_9BACT</name>
<dbReference type="Proteomes" id="UP000182278">
    <property type="component" value="Unassembled WGS sequence"/>
</dbReference>
<keyword evidence="1" id="KW-0175">Coiled coil</keyword>
<sequence length="205" mass="23378">MLKINLLPPQLRRKKKRRVVVFEATQTLLILIVACEIVAFLSLFVFLSVRINSKQKELKGIRAEIDKLQAEVKEVRILEEDANKMEKRIQIIDQLMFSRLSWSRKLNEISSFIPDNIWLTSLSLSKQAVSQPGGAPVVKNVLILRGKVLALPGEKAVNLIGVFMNNLKFNPSFFETFSDVEFMGTTTGVIGEKEIVEFELRCPFR</sequence>
<dbReference type="EMBL" id="MNUO01000119">
    <property type="protein sequence ID" value="OIN95962.1"/>
    <property type="molecule type" value="Genomic_DNA"/>
</dbReference>
<evidence type="ECO:0008006" key="5">
    <source>
        <dbReference type="Google" id="ProtNLM"/>
    </source>
</evidence>
<keyword evidence="2" id="KW-0812">Transmembrane</keyword>
<protein>
    <recommendedName>
        <fullName evidence="5">Fimbrial assembly protein</fullName>
    </recommendedName>
</protein>
<feature type="coiled-coil region" evidence="1">
    <location>
        <begin position="51"/>
        <end position="95"/>
    </location>
</feature>
<dbReference type="AlphaFoldDB" id="A0A1J4SB54"/>
<keyword evidence="2" id="KW-0472">Membrane</keyword>
<organism evidence="3 4">
    <name type="scientific">Candidatus Desantisbacteria bacterium CG1_02_38_46</name>
    <dbReference type="NCBI Taxonomy" id="1817893"/>
    <lineage>
        <taxon>Bacteria</taxon>
        <taxon>Candidatus Desantisiibacteriota</taxon>
    </lineage>
</organism>
<dbReference type="PROSITE" id="PS51257">
    <property type="entry name" value="PROKAR_LIPOPROTEIN"/>
    <property type="match status" value="1"/>
</dbReference>
<evidence type="ECO:0000256" key="2">
    <source>
        <dbReference type="SAM" id="Phobius"/>
    </source>
</evidence>
<dbReference type="STRING" id="1817893.AUJ66_07790"/>
<evidence type="ECO:0000313" key="3">
    <source>
        <dbReference type="EMBL" id="OIN95962.1"/>
    </source>
</evidence>
<proteinExistence type="predicted"/>
<gene>
    <name evidence="3" type="ORF">AUJ66_07790</name>
</gene>
<dbReference type="PANTHER" id="PTHR40278">
    <property type="entry name" value="DNA UTILIZATION PROTEIN HOFN"/>
    <property type="match status" value="1"/>
</dbReference>
<evidence type="ECO:0000313" key="4">
    <source>
        <dbReference type="Proteomes" id="UP000182278"/>
    </source>
</evidence>
<dbReference type="InterPro" id="IPR052534">
    <property type="entry name" value="Extracell_DNA_Util/SecSys_Comp"/>
</dbReference>
<keyword evidence="2" id="KW-1133">Transmembrane helix</keyword>
<dbReference type="InterPro" id="IPR007813">
    <property type="entry name" value="PilN"/>
</dbReference>
<dbReference type="PANTHER" id="PTHR40278:SF1">
    <property type="entry name" value="DNA UTILIZATION PROTEIN HOFN"/>
    <property type="match status" value="1"/>
</dbReference>
<feature type="transmembrane region" description="Helical" evidence="2">
    <location>
        <begin position="20"/>
        <end position="47"/>
    </location>
</feature>
<accession>A0A1J4SB54</accession>
<evidence type="ECO:0000256" key="1">
    <source>
        <dbReference type="SAM" id="Coils"/>
    </source>
</evidence>
<comment type="caution">
    <text evidence="3">The sequence shown here is derived from an EMBL/GenBank/DDBJ whole genome shotgun (WGS) entry which is preliminary data.</text>
</comment>
<reference evidence="3 4" key="1">
    <citation type="journal article" date="2016" name="Environ. Microbiol.">
        <title>Genomic resolution of a cold subsurface aquifer community provides metabolic insights for novel microbes adapted to high CO concentrations.</title>
        <authorList>
            <person name="Probst A.J."/>
            <person name="Castelle C.J."/>
            <person name="Singh A."/>
            <person name="Brown C.T."/>
            <person name="Anantharaman K."/>
            <person name="Sharon I."/>
            <person name="Hug L.A."/>
            <person name="Burstein D."/>
            <person name="Emerson J.B."/>
            <person name="Thomas B.C."/>
            <person name="Banfield J.F."/>
        </authorList>
    </citation>
    <scope>NUCLEOTIDE SEQUENCE [LARGE SCALE GENOMIC DNA]</scope>
    <source>
        <strain evidence="3">CG1_02_38_46</strain>
    </source>
</reference>
<dbReference type="Pfam" id="PF05137">
    <property type="entry name" value="PilN"/>
    <property type="match status" value="1"/>
</dbReference>